<accession>A0A0E3GMM3</accession>
<organism evidence="1 2">
    <name type="scientific">Enterobacteria phage JenK1</name>
    <dbReference type="NCBI Taxonomy" id="1610836"/>
    <lineage>
        <taxon>Viruses</taxon>
        <taxon>Duplodnaviria</taxon>
        <taxon>Heunggongvirae</taxon>
        <taxon>Uroviricota</taxon>
        <taxon>Caudoviricetes</taxon>
        <taxon>Queuovirinae</taxon>
        <taxon>Nonagvirus</taxon>
        <taxon>Nonagvirus JenK1</taxon>
    </lineage>
</organism>
<dbReference type="KEGG" id="vg:26645522"/>
<reference evidence="1 2" key="1">
    <citation type="journal article" date="2015" name="Genome Announc.">
        <title>Complete Genome Sequences of Four Novel Escherichia coli Bacteriophages Belonging to New Phage Groups.</title>
        <authorList>
            <person name="Carstens A.B."/>
            <person name="Kot W."/>
            <person name="Hansen L.H."/>
        </authorList>
    </citation>
    <scope>NUCLEOTIDE SEQUENCE [LARGE SCALE GENOMIC DNA]</scope>
</reference>
<evidence type="ECO:0000313" key="2">
    <source>
        <dbReference type="Proteomes" id="UP000033025"/>
    </source>
</evidence>
<sequence length="44" mass="5022">MHFFTDLYKCTISHLQTVVIFAKAKTLHIQTPQNITVANSKNFA</sequence>
<keyword evidence="2" id="KW-1185">Reference proteome</keyword>
<dbReference type="RefSeq" id="YP_009219347.1">
    <property type="nucleotide sequence ID" value="NC_029021.1"/>
</dbReference>
<protein>
    <submittedName>
        <fullName evidence="1">Uncharacterized protein</fullName>
    </submittedName>
</protein>
<dbReference type="GeneID" id="26645522"/>
<proteinExistence type="predicted"/>
<name>A0A0E3GMM3_9CAUD</name>
<dbReference type="Proteomes" id="UP000033025">
    <property type="component" value="Segment"/>
</dbReference>
<reference evidence="2" key="2">
    <citation type="submission" date="2015-01" db="EMBL/GenBank/DDBJ databases">
        <title>Complete sequence of three novel 9g-like phages.</title>
        <authorList>
            <person name="Carstens A.B."/>
            <person name="Hansen L.H."/>
            <person name="Kot W."/>
        </authorList>
    </citation>
    <scope>NUCLEOTIDE SEQUENCE [LARGE SCALE GENOMIC DNA]</scope>
</reference>
<evidence type="ECO:0000313" key="1">
    <source>
        <dbReference type="EMBL" id="AKA61107.1"/>
    </source>
</evidence>
<dbReference type="EMBL" id="KP719134">
    <property type="protein sequence ID" value="AKA61107.1"/>
    <property type="molecule type" value="Genomic_DNA"/>
</dbReference>